<evidence type="ECO:0000313" key="4">
    <source>
        <dbReference type="Proteomes" id="UP000007394"/>
    </source>
</evidence>
<evidence type="ECO:0000313" key="3">
    <source>
        <dbReference type="EMBL" id="AFH50304.1"/>
    </source>
</evidence>
<feature type="modified residue" description="4-aspartylphosphate" evidence="1">
    <location>
        <position position="56"/>
    </location>
</feature>
<sequence>MEKLKLYIVDDSPYVRKSLVRVFSEIENVEVIEEGANVKSALKFLSENDPDVCLFDYNLPDGTAVDLIKYLGHKSKDVINIVISNFADEQMKKMILRAGANYFFDKANEIDEITDLIIKLASEKK</sequence>
<keyword evidence="4" id="KW-1185">Reference proteome</keyword>
<dbReference type="HOGENOM" id="CLU_000445_69_15_10"/>
<dbReference type="eggNOG" id="COG2197">
    <property type="taxonomic scope" value="Bacteria"/>
</dbReference>
<evidence type="ECO:0000256" key="1">
    <source>
        <dbReference type="PROSITE-ProRule" id="PRU00169"/>
    </source>
</evidence>
<dbReference type="Proteomes" id="UP000007394">
    <property type="component" value="Chromosome"/>
</dbReference>
<dbReference type="GO" id="GO:0000160">
    <property type="term" value="P:phosphorelay signal transduction system"/>
    <property type="evidence" value="ECO:0007669"/>
    <property type="project" value="InterPro"/>
</dbReference>
<organism evidence="3 4">
    <name type="scientific">Ignavibacterium album (strain DSM 19864 / JCM 16511 / NBRC 101810 / Mat9-16)</name>
    <dbReference type="NCBI Taxonomy" id="945713"/>
    <lineage>
        <taxon>Bacteria</taxon>
        <taxon>Pseudomonadati</taxon>
        <taxon>Ignavibacteriota</taxon>
        <taxon>Ignavibacteria</taxon>
        <taxon>Ignavibacteriales</taxon>
        <taxon>Ignavibacteriaceae</taxon>
        <taxon>Ignavibacterium</taxon>
    </lineage>
</organism>
<dbReference type="RefSeq" id="WP_014561445.1">
    <property type="nucleotide sequence ID" value="NC_017464.1"/>
</dbReference>
<dbReference type="SUPFAM" id="SSF52172">
    <property type="entry name" value="CheY-like"/>
    <property type="match status" value="1"/>
</dbReference>
<dbReference type="AlphaFoldDB" id="I0AMU7"/>
<dbReference type="EMBL" id="CP003418">
    <property type="protein sequence ID" value="AFH50304.1"/>
    <property type="molecule type" value="Genomic_DNA"/>
</dbReference>
<dbReference type="OrthoDB" id="9789181at2"/>
<reference evidence="3 4" key="1">
    <citation type="journal article" date="2012" name="Front. Microbiol.">
        <title>Complete genome of Ignavibacterium album, a metabolically versatile, flagellated, facultative anaerobe from the phylum Chlorobi.</title>
        <authorList>
            <person name="Liu Z."/>
            <person name="Frigaard N.-U."/>
            <person name="Vogl K."/>
            <person name="Iino T."/>
            <person name="Ohkuma M."/>
            <person name="Overmann J."/>
            <person name="Bryant D.A."/>
        </authorList>
    </citation>
    <scope>NUCLEOTIDE SEQUENCE [LARGE SCALE GENOMIC DNA]</scope>
    <source>
        <strain evidence="4">DSM 19864 / JCM 16511 / NBRC 101810 / Mat9-16</strain>
    </source>
</reference>
<feature type="domain" description="Response regulatory" evidence="2">
    <location>
        <begin position="5"/>
        <end position="121"/>
    </location>
</feature>
<dbReference type="PROSITE" id="PS50110">
    <property type="entry name" value="RESPONSE_REGULATORY"/>
    <property type="match status" value="1"/>
</dbReference>
<dbReference type="Gene3D" id="3.40.50.2300">
    <property type="match status" value="1"/>
</dbReference>
<accession>I0AMU7</accession>
<dbReference type="STRING" id="945713.IALB_2601"/>
<keyword evidence="1" id="KW-0597">Phosphoprotein</keyword>
<dbReference type="PANTHER" id="PTHR45566:SF2">
    <property type="entry name" value="NARL SUBFAMILY"/>
    <property type="match status" value="1"/>
</dbReference>
<dbReference type="Pfam" id="PF00072">
    <property type="entry name" value="Response_reg"/>
    <property type="match status" value="1"/>
</dbReference>
<protein>
    <submittedName>
        <fullName evidence="3">Response regulator</fullName>
    </submittedName>
</protein>
<dbReference type="SMART" id="SM00448">
    <property type="entry name" value="REC"/>
    <property type="match status" value="1"/>
</dbReference>
<name>I0AMU7_IGNAJ</name>
<dbReference type="InterPro" id="IPR051015">
    <property type="entry name" value="EvgA-like"/>
</dbReference>
<evidence type="ECO:0000259" key="2">
    <source>
        <dbReference type="PROSITE" id="PS50110"/>
    </source>
</evidence>
<dbReference type="InterPro" id="IPR011006">
    <property type="entry name" value="CheY-like_superfamily"/>
</dbReference>
<dbReference type="PANTHER" id="PTHR45566">
    <property type="entry name" value="HTH-TYPE TRANSCRIPTIONAL REGULATOR YHJB-RELATED"/>
    <property type="match status" value="1"/>
</dbReference>
<gene>
    <name evidence="3" type="ordered locus">IALB_2601</name>
</gene>
<dbReference type="InterPro" id="IPR001789">
    <property type="entry name" value="Sig_transdc_resp-reg_receiver"/>
</dbReference>
<proteinExistence type="predicted"/>
<dbReference type="KEGG" id="ial:IALB_2601"/>